<sequence>MPAKLLLIVLDGVPYRNFRRLFGNLEGLVASGEARVRRMRSVLPSTSSACYASMHTGLPPHRHGVVGNKHRRRLEVPDVFSELAGAGRKTGAVALSWWSELFHRMPFDPVRDIESDNAVGPIHHGRFHTMADATDANQMSPSDADLFATLTYLCEAKGLDYGLLHTSTLDSMGHRFGHGRKEMSDACYYLDAALAPYVTRWRELGYDVIVTADHGQDDLGHHGGAGEDQQDVALYYFGSSALPSEDVLLDQLALAPSILTRMGVSVPEGMTGASFLSR</sequence>
<name>A0A9Q3WKZ1_9RHOB</name>
<dbReference type="GO" id="GO:0016787">
    <property type="term" value="F:hydrolase activity"/>
    <property type="evidence" value="ECO:0007669"/>
    <property type="project" value="UniProtKB-ARBA"/>
</dbReference>
<protein>
    <submittedName>
        <fullName evidence="1">Alkaline phosphatase family protein</fullName>
    </submittedName>
</protein>
<evidence type="ECO:0000313" key="2">
    <source>
        <dbReference type="Proteomes" id="UP000813672"/>
    </source>
</evidence>
<proteinExistence type="predicted"/>
<dbReference type="PANTHER" id="PTHR10151">
    <property type="entry name" value="ECTONUCLEOTIDE PYROPHOSPHATASE/PHOSPHODIESTERASE"/>
    <property type="match status" value="1"/>
</dbReference>
<dbReference type="SUPFAM" id="SSF53649">
    <property type="entry name" value="Alkaline phosphatase-like"/>
    <property type="match status" value="1"/>
</dbReference>
<dbReference type="Pfam" id="PF01663">
    <property type="entry name" value="Phosphodiest"/>
    <property type="match status" value="1"/>
</dbReference>
<dbReference type="PANTHER" id="PTHR10151:SF120">
    <property type="entry name" value="BIS(5'-ADENOSYL)-TRIPHOSPHATASE"/>
    <property type="match status" value="1"/>
</dbReference>
<comment type="caution">
    <text evidence="1">The sequence shown here is derived from an EMBL/GenBank/DDBJ whole genome shotgun (WGS) entry which is preliminary data.</text>
</comment>
<dbReference type="Gene3D" id="3.40.720.10">
    <property type="entry name" value="Alkaline Phosphatase, subunit A"/>
    <property type="match status" value="1"/>
</dbReference>
<dbReference type="Proteomes" id="UP000813672">
    <property type="component" value="Unassembled WGS sequence"/>
</dbReference>
<dbReference type="AlphaFoldDB" id="A0A9Q3WKZ1"/>
<organism evidence="1 2">
    <name type="scientific">Ruegeria pomeroyi</name>
    <dbReference type="NCBI Taxonomy" id="89184"/>
    <lineage>
        <taxon>Bacteria</taxon>
        <taxon>Pseudomonadati</taxon>
        <taxon>Pseudomonadota</taxon>
        <taxon>Alphaproteobacteria</taxon>
        <taxon>Rhodobacterales</taxon>
        <taxon>Roseobacteraceae</taxon>
        <taxon>Ruegeria</taxon>
    </lineage>
</organism>
<dbReference type="RefSeq" id="WP_234219194.1">
    <property type="nucleotide sequence ID" value="NZ_JAGQAF010000004.1"/>
</dbReference>
<dbReference type="InterPro" id="IPR002591">
    <property type="entry name" value="Phosphodiest/P_Trfase"/>
</dbReference>
<reference evidence="1" key="1">
    <citation type="journal article" date="2021" name="Environ. Microbiol.">
        <title>Cryptic niche differentiation of novel sediment ecotypes of Rugeria pomeroyi correlates with nitrate respiration.</title>
        <authorList>
            <person name="Lin X."/>
            <person name="McNichol J."/>
            <person name="Chu X."/>
            <person name="Qian Y."/>
            <person name="Luo H."/>
        </authorList>
    </citation>
    <scope>NUCLEOTIDE SEQUENCE</scope>
    <source>
        <strain evidence="1">SZCCDBB064</strain>
    </source>
</reference>
<dbReference type="EMBL" id="JAGQAF010000004">
    <property type="protein sequence ID" value="MCE8537337.1"/>
    <property type="molecule type" value="Genomic_DNA"/>
</dbReference>
<gene>
    <name evidence="1" type="ORF">KBY27_07685</name>
</gene>
<accession>A0A9Q3WKZ1</accession>
<dbReference type="InterPro" id="IPR017850">
    <property type="entry name" value="Alkaline_phosphatase_core_sf"/>
</dbReference>
<evidence type="ECO:0000313" key="1">
    <source>
        <dbReference type="EMBL" id="MCE8537337.1"/>
    </source>
</evidence>